<dbReference type="Pfam" id="PF15902">
    <property type="entry name" value="Sortilin-Vps10"/>
    <property type="match status" value="1"/>
</dbReference>
<gene>
    <name evidence="3" type="ORF">pipiens_019809</name>
</gene>
<dbReference type="PANTHER" id="PTHR12106">
    <property type="entry name" value="SORTILIN RELATED"/>
    <property type="match status" value="1"/>
</dbReference>
<dbReference type="AlphaFoldDB" id="A0ABD1DRA7"/>
<keyword evidence="4" id="KW-1185">Reference proteome</keyword>
<evidence type="ECO:0000259" key="2">
    <source>
        <dbReference type="Pfam" id="PF15902"/>
    </source>
</evidence>
<sequence length="143" mass="16169">VNKLNDSHAQLIVHWLGEGTSVMICLAREPPADNDAVAKAPPPQPSRIFVSKDYGDTFVDQTNMFELEVNGTKINSTVEQFFTHPKFNTIVFTDPRNKAIFTSEDYGATVKVRMLNFTPSDVTFYEADTKMILILDKKDPERK</sequence>
<dbReference type="EMBL" id="JBEHCU010003222">
    <property type="protein sequence ID" value="KAL1402291.1"/>
    <property type="molecule type" value="Genomic_DNA"/>
</dbReference>
<evidence type="ECO:0000313" key="3">
    <source>
        <dbReference type="EMBL" id="KAL1402291.1"/>
    </source>
</evidence>
<dbReference type="InterPro" id="IPR031778">
    <property type="entry name" value="Sortilin_N"/>
</dbReference>
<name>A0ABD1DRA7_CULPP</name>
<feature type="non-terminal residue" evidence="3">
    <location>
        <position position="143"/>
    </location>
</feature>
<comment type="caution">
    <text evidence="3">The sequence shown here is derived from an EMBL/GenBank/DDBJ whole genome shotgun (WGS) entry which is preliminary data.</text>
</comment>
<evidence type="ECO:0000313" key="4">
    <source>
        <dbReference type="Proteomes" id="UP001562425"/>
    </source>
</evidence>
<dbReference type="Proteomes" id="UP001562425">
    <property type="component" value="Unassembled WGS sequence"/>
</dbReference>
<dbReference type="InterPro" id="IPR015943">
    <property type="entry name" value="WD40/YVTN_repeat-like_dom_sf"/>
</dbReference>
<accession>A0ABD1DRA7</accession>
<evidence type="ECO:0000256" key="1">
    <source>
        <dbReference type="ARBA" id="ARBA00022737"/>
    </source>
</evidence>
<organism evidence="3 4">
    <name type="scientific">Culex pipiens pipiens</name>
    <name type="common">Northern house mosquito</name>
    <dbReference type="NCBI Taxonomy" id="38569"/>
    <lineage>
        <taxon>Eukaryota</taxon>
        <taxon>Metazoa</taxon>
        <taxon>Ecdysozoa</taxon>
        <taxon>Arthropoda</taxon>
        <taxon>Hexapoda</taxon>
        <taxon>Insecta</taxon>
        <taxon>Pterygota</taxon>
        <taxon>Neoptera</taxon>
        <taxon>Endopterygota</taxon>
        <taxon>Diptera</taxon>
        <taxon>Nematocera</taxon>
        <taxon>Culicoidea</taxon>
        <taxon>Culicidae</taxon>
        <taxon>Culicinae</taxon>
        <taxon>Culicini</taxon>
        <taxon>Culex</taxon>
        <taxon>Culex</taxon>
    </lineage>
</organism>
<protein>
    <recommendedName>
        <fullName evidence="2">Sortilin N-terminal domain-containing protein</fullName>
    </recommendedName>
</protein>
<proteinExistence type="predicted"/>
<feature type="non-terminal residue" evidence="3">
    <location>
        <position position="1"/>
    </location>
</feature>
<reference evidence="3 4" key="1">
    <citation type="submission" date="2024-05" db="EMBL/GenBank/DDBJ databases">
        <title>Culex pipiens pipiens assembly and annotation.</title>
        <authorList>
            <person name="Alout H."/>
            <person name="Durand T."/>
        </authorList>
    </citation>
    <scope>NUCLEOTIDE SEQUENCE [LARGE SCALE GENOMIC DNA]</scope>
    <source>
        <strain evidence="3">HA-2024</strain>
        <tissue evidence="3">Whole body</tissue>
    </source>
</reference>
<dbReference type="SUPFAM" id="SSF110296">
    <property type="entry name" value="Oligoxyloglucan reducing end-specific cellobiohydrolase"/>
    <property type="match status" value="1"/>
</dbReference>
<feature type="domain" description="Sortilin N-terminal" evidence="2">
    <location>
        <begin position="47"/>
        <end position="138"/>
    </location>
</feature>
<dbReference type="PANTHER" id="PTHR12106:SF27">
    <property type="entry name" value="SORTILIN-RELATED RECEPTOR"/>
    <property type="match status" value="1"/>
</dbReference>
<keyword evidence="1" id="KW-0677">Repeat</keyword>
<dbReference type="InterPro" id="IPR050310">
    <property type="entry name" value="VPS10-sortilin"/>
</dbReference>
<dbReference type="Gene3D" id="2.130.10.10">
    <property type="entry name" value="YVTN repeat-like/Quinoprotein amine dehydrogenase"/>
    <property type="match status" value="1"/>
</dbReference>